<dbReference type="Gene3D" id="1.10.150.240">
    <property type="entry name" value="Putative phosphatase, domain 2"/>
    <property type="match status" value="1"/>
</dbReference>
<name>A0ABW4C3C5_9LACO</name>
<accession>A0ABW4C3C5</accession>
<dbReference type="InterPro" id="IPR023198">
    <property type="entry name" value="PGP-like_dom2"/>
</dbReference>
<comment type="caution">
    <text evidence="1">The sequence shown here is derived from an EMBL/GenBank/DDBJ whole genome shotgun (WGS) entry which is preliminary data.</text>
</comment>
<organism evidence="1 2">
    <name type="scientific">Lactiplantibacillus songbeiensis</name>
    <dbReference type="NCBI Taxonomy" id="2559920"/>
    <lineage>
        <taxon>Bacteria</taxon>
        <taxon>Bacillati</taxon>
        <taxon>Bacillota</taxon>
        <taxon>Bacilli</taxon>
        <taxon>Lactobacillales</taxon>
        <taxon>Lactobacillaceae</taxon>
        <taxon>Lactiplantibacillus</taxon>
    </lineage>
</organism>
<sequence>MMKREFIWDFDGTLLDTYPAMVQTFVQVVADLGGEVTPAETYQMMRQQSVGVAERTVAQRYGWNWHQLRAGYQKLEPELQIQPQAFEGAADVLAKVKAVGGHNYLMTHRNDAALTYLAQAGLQTYFDDFVTAAQPFPRKPNPAALNYLLDKHQVDRQQAVMVGDRNLDIDAGHNAQIAGFLFDYDQLVTVTSHPEVNVTTLTELLPLIG</sequence>
<keyword evidence="2" id="KW-1185">Reference proteome</keyword>
<dbReference type="Pfam" id="PF13419">
    <property type="entry name" value="HAD_2"/>
    <property type="match status" value="1"/>
</dbReference>
<dbReference type="GO" id="GO:0016787">
    <property type="term" value="F:hydrolase activity"/>
    <property type="evidence" value="ECO:0007669"/>
    <property type="project" value="UniProtKB-KW"/>
</dbReference>
<dbReference type="InterPro" id="IPR006439">
    <property type="entry name" value="HAD-SF_hydro_IA"/>
</dbReference>
<dbReference type="RefSeq" id="WP_223876751.1">
    <property type="nucleotide sequence ID" value="NZ_BJDL01000006.1"/>
</dbReference>
<dbReference type="InterPro" id="IPR023214">
    <property type="entry name" value="HAD_sf"/>
</dbReference>
<dbReference type="NCBIfam" id="TIGR01549">
    <property type="entry name" value="HAD-SF-IA-v1"/>
    <property type="match status" value="1"/>
</dbReference>
<dbReference type="Proteomes" id="UP001597188">
    <property type="component" value="Unassembled WGS sequence"/>
</dbReference>
<dbReference type="InterPro" id="IPR036412">
    <property type="entry name" value="HAD-like_sf"/>
</dbReference>
<evidence type="ECO:0000313" key="2">
    <source>
        <dbReference type="Proteomes" id="UP001597188"/>
    </source>
</evidence>
<dbReference type="InterPro" id="IPR050155">
    <property type="entry name" value="HAD-like_hydrolase_sf"/>
</dbReference>
<dbReference type="InterPro" id="IPR041492">
    <property type="entry name" value="HAD_2"/>
</dbReference>
<gene>
    <name evidence="1" type="ORF">ACFQ5L_13955</name>
</gene>
<evidence type="ECO:0000313" key="1">
    <source>
        <dbReference type="EMBL" id="MFD1422046.1"/>
    </source>
</evidence>
<dbReference type="SFLD" id="SFLDG01129">
    <property type="entry name" value="C1.5:_HAD__Beta-PGM__Phosphata"/>
    <property type="match status" value="1"/>
</dbReference>
<dbReference type="CDD" id="cd07523">
    <property type="entry name" value="HAD_YsbA-like"/>
    <property type="match status" value="1"/>
</dbReference>
<keyword evidence="1" id="KW-0378">Hydrolase</keyword>
<protein>
    <submittedName>
        <fullName evidence="1">HAD family hydrolase</fullName>
    </submittedName>
</protein>
<proteinExistence type="predicted"/>
<dbReference type="EMBL" id="JBHTOJ010000048">
    <property type="protein sequence ID" value="MFD1422046.1"/>
    <property type="molecule type" value="Genomic_DNA"/>
</dbReference>
<dbReference type="SUPFAM" id="SSF56784">
    <property type="entry name" value="HAD-like"/>
    <property type="match status" value="1"/>
</dbReference>
<dbReference type="PANTHER" id="PTHR43434">
    <property type="entry name" value="PHOSPHOGLYCOLATE PHOSPHATASE"/>
    <property type="match status" value="1"/>
</dbReference>
<dbReference type="SFLD" id="SFLDS00003">
    <property type="entry name" value="Haloacid_Dehalogenase"/>
    <property type="match status" value="1"/>
</dbReference>
<dbReference type="Gene3D" id="3.40.50.1000">
    <property type="entry name" value="HAD superfamily/HAD-like"/>
    <property type="match status" value="1"/>
</dbReference>
<reference evidence="2" key="1">
    <citation type="journal article" date="2019" name="Int. J. Syst. Evol. Microbiol.">
        <title>The Global Catalogue of Microorganisms (GCM) 10K type strain sequencing project: providing services to taxonomists for standard genome sequencing and annotation.</title>
        <authorList>
            <consortium name="The Broad Institute Genomics Platform"/>
            <consortium name="The Broad Institute Genome Sequencing Center for Infectious Disease"/>
            <person name="Wu L."/>
            <person name="Ma J."/>
        </authorList>
    </citation>
    <scope>NUCLEOTIDE SEQUENCE [LARGE SCALE GENOMIC DNA]</scope>
    <source>
        <strain evidence="2">CCM 8931</strain>
    </source>
</reference>
<dbReference type="PANTHER" id="PTHR43434:SF25">
    <property type="entry name" value="PHOSPHOGLYCOLATE PHOSPHATASE"/>
    <property type="match status" value="1"/>
</dbReference>